<feature type="region of interest" description="Disordered" evidence="6">
    <location>
        <begin position="23"/>
        <end position="51"/>
    </location>
</feature>
<dbReference type="EMBL" id="LSRX01001077">
    <property type="protein sequence ID" value="OLP83973.1"/>
    <property type="molecule type" value="Genomic_DNA"/>
</dbReference>
<name>A0A1Q9CM18_SYMMI</name>
<keyword evidence="5" id="KW-0157">Chromophore</keyword>
<dbReference type="OMA" id="PEEIMFK"/>
<dbReference type="Pfam" id="PF00504">
    <property type="entry name" value="Chloroa_b-bind"/>
    <property type="match status" value="2"/>
</dbReference>
<evidence type="ECO:0000256" key="6">
    <source>
        <dbReference type="SAM" id="MobiDB-lite"/>
    </source>
</evidence>
<evidence type="ECO:0000256" key="1">
    <source>
        <dbReference type="ARBA" id="ARBA00004229"/>
    </source>
</evidence>
<dbReference type="GO" id="GO:0016020">
    <property type="term" value="C:membrane"/>
    <property type="evidence" value="ECO:0007669"/>
    <property type="project" value="InterPro"/>
</dbReference>
<evidence type="ECO:0000256" key="4">
    <source>
        <dbReference type="ARBA" id="ARBA00022640"/>
    </source>
</evidence>
<feature type="binding site" description="axial binding residue" evidence="5">
    <location>
        <position position="164"/>
    </location>
    <ligand>
        <name>chlorophyll b</name>
        <dbReference type="ChEBI" id="CHEBI:61721"/>
        <label>1</label>
    </ligand>
    <ligandPart>
        <name>Mg</name>
        <dbReference type="ChEBI" id="CHEBI:25107"/>
    </ligandPart>
</feature>
<comment type="subcellular location">
    <subcellularLocation>
        <location evidence="1">Plastid</location>
        <location evidence="1">Chloroplast</location>
    </subcellularLocation>
</comment>
<keyword evidence="2" id="KW-0150">Chloroplast</keyword>
<evidence type="ECO:0000256" key="5">
    <source>
        <dbReference type="PIRSR" id="PIRSR601344-1"/>
    </source>
</evidence>
<feature type="binding site" evidence="5">
    <location>
        <position position="289"/>
    </location>
    <ligand>
        <name>chlorophyll a</name>
        <dbReference type="ChEBI" id="CHEBI:58416"/>
        <label>1</label>
    </ligand>
</feature>
<keyword evidence="3" id="KW-0602">Photosynthesis</keyword>
<feature type="compositionally biased region" description="Polar residues" evidence="6">
    <location>
        <begin position="28"/>
        <end position="39"/>
    </location>
</feature>
<feature type="binding site" evidence="5">
    <location>
        <position position="277"/>
    </location>
    <ligand>
        <name>chlorophyll a</name>
        <dbReference type="ChEBI" id="CHEBI:58416"/>
        <label>1</label>
    </ligand>
</feature>
<feature type="binding site" description="axial binding residue" evidence="5">
    <location>
        <position position="233"/>
    </location>
    <ligand>
        <name>chlorophyll b</name>
        <dbReference type="ChEBI" id="CHEBI:61721"/>
        <label>1</label>
    </ligand>
    <ligandPart>
        <name>Mg</name>
        <dbReference type="ChEBI" id="CHEBI:25107"/>
    </ligandPart>
</feature>
<dbReference type="GO" id="GO:0009765">
    <property type="term" value="P:photosynthesis, light harvesting"/>
    <property type="evidence" value="ECO:0007669"/>
    <property type="project" value="InterPro"/>
</dbReference>
<feature type="binding site" evidence="5">
    <location>
        <position position="272"/>
    </location>
    <ligand>
        <name>chlorophyll a</name>
        <dbReference type="ChEBI" id="CHEBI:58416"/>
        <label>1</label>
    </ligand>
</feature>
<evidence type="ECO:0000313" key="8">
    <source>
        <dbReference type="Proteomes" id="UP000186817"/>
    </source>
</evidence>
<feature type="binding site" evidence="5">
    <location>
        <position position="222"/>
    </location>
    <ligand>
        <name>chlorophyll a</name>
        <dbReference type="ChEBI" id="CHEBI:58416"/>
        <label>1</label>
    </ligand>
</feature>
<proteinExistence type="predicted"/>
<feature type="binding site" evidence="5">
    <location>
        <position position="144"/>
    </location>
    <ligand>
        <name>chlorophyll a</name>
        <dbReference type="ChEBI" id="CHEBI:58416"/>
        <label>1</label>
    </ligand>
</feature>
<evidence type="ECO:0000256" key="3">
    <source>
        <dbReference type="ARBA" id="ARBA00022531"/>
    </source>
</evidence>
<dbReference type="InterPro" id="IPR001344">
    <property type="entry name" value="Chloro_AB-bd_pln"/>
</dbReference>
<dbReference type="Proteomes" id="UP000186817">
    <property type="component" value="Unassembled WGS sequence"/>
</dbReference>
<dbReference type="SUPFAM" id="SSF103511">
    <property type="entry name" value="Chlorophyll a-b binding protein"/>
    <property type="match status" value="2"/>
</dbReference>
<dbReference type="GO" id="GO:0016168">
    <property type="term" value="F:chlorophyll binding"/>
    <property type="evidence" value="ECO:0007669"/>
    <property type="project" value="UniProtKB-KW"/>
</dbReference>
<feature type="binding site" evidence="5">
    <location>
        <position position="159"/>
    </location>
    <ligand>
        <name>chlorophyll a</name>
        <dbReference type="ChEBI" id="CHEBI:58416"/>
        <label>1</label>
    </ligand>
</feature>
<dbReference type="OrthoDB" id="423598at2759"/>
<comment type="caution">
    <text evidence="7">The sequence shown here is derived from an EMBL/GenBank/DDBJ whole genome shotgun (WGS) entry which is preliminary data.</text>
</comment>
<feature type="binding site" evidence="5">
    <location>
        <position position="138"/>
    </location>
    <ligand>
        <name>chlorophyll a</name>
        <dbReference type="ChEBI" id="CHEBI:58416"/>
        <label>1</label>
    </ligand>
</feature>
<protein>
    <submittedName>
        <fullName evidence="7">Fucoxanthin-chlorophyll a-c binding protein F, chloroplastic</fullName>
    </submittedName>
</protein>
<dbReference type="GO" id="GO:0009507">
    <property type="term" value="C:chloroplast"/>
    <property type="evidence" value="ECO:0007669"/>
    <property type="project" value="UniProtKB-SubCell"/>
</dbReference>
<dbReference type="PANTHER" id="PTHR21649">
    <property type="entry name" value="CHLOROPHYLL A/B BINDING PROTEIN"/>
    <property type="match status" value="1"/>
</dbReference>
<organism evidence="7 8">
    <name type="scientific">Symbiodinium microadriaticum</name>
    <name type="common">Dinoflagellate</name>
    <name type="synonym">Zooxanthella microadriatica</name>
    <dbReference type="NCBI Taxonomy" id="2951"/>
    <lineage>
        <taxon>Eukaryota</taxon>
        <taxon>Sar</taxon>
        <taxon>Alveolata</taxon>
        <taxon>Dinophyceae</taxon>
        <taxon>Suessiales</taxon>
        <taxon>Symbiodiniaceae</taxon>
        <taxon>Symbiodinium</taxon>
    </lineage>
</organism>
<evidence type="ECO:0000313" key="7">
    <source>
        <dbReference type="EMBL" id="OLP83973.1"/>
    </source>
</evidence>
<dbReference type="Gene3D" id="1.10.3460.10">
    <property type="entry name" value="Chlorophyll a/b binding protein domain"/>
    <property type="match status" value="2"/>
</dbReference>
<feature type="binding site" evidence="5">
    <location>
        <position position="275"/>
    </location>
    <ligand>
        <name>chlorophyll a</name>
        <dbReference type="ChEBI" id="CHEBI:58416"/>
        <label>1</label>
    </ligand>
</feature>
<reference evidence="7 8" key="1">
    <citation type="submission" date="2016-02" db="EMBL/GenBank/DDBJ databases">
        <title>Genome analysis of coral dinoflagellate symbionts highlights evolutionary adaptations to a symbiotic lifestyle.</title>
        <authorList>
            <person name="Aranda M."/>
            <person name="Li Y."/>
            <person name="Liew Y.J."/>
            <person name="Baumgarten S."/>
            <person name="Simakov O."/>
            <person name="Wilson M."/>
            <person name="Piel J."/>
            <person name="Ashoor H."/>
            <person name="Bougouffa S."/>
            <person name="Bajic V.B."/>
            <person name="Ryu T."/>
            <person name="Ravasi T."/>
            <person name="Bayer T."/>
            <person name="Micklem G."/>
            <person name="Kim H."/>
            <person name="Bhak J."/>
            <person name="Lajeunesse T.C."/>
            <person name="Voolstra C.R."/>
        </authorList>
    </citation>
    <scope>NUCLEOTIDE SEQUENCE [LARGE SCALE GENOMIC DNA]</scope>
    <source>
        <strain evidence="7 8">CCMP2467</strain>
    </source>
</reference>
<evidence type="ECO:0000256" key="2">
    <source>
        <dbReference type="ARBA" id="ARBA00022528"/>
    </source>
</evidence>
<dbReference type="AlphaFoldDB" id="A0A1Q9CM18"/>
<gene>
    <name evidence="7" type="primary">FCPF</name>
    <name evidence="7" type="ORF">AK812_SmicGene35195</name>
</gene>
<accession>A0A1Q9CM18</accession>
<keyword evidence="5" id="KW-0148">Chlorophyll</keyword>
<feature type="binding site" evidence="5">
    <location>
        <position position="162"/>
    </location>
    <ligand>
        <name>chlorophyll a</name>
        <dbReference type="ChEBI" id="CHEBI:58416"/>
        <label>1</label>
    </ligand>
</feature>
<keyword evidence="4" id="KW-0934">Plastid</keyword>
<keyword evidence="8" id="KW-1185">Reference proteome</keyword>
<sequence>MAPQPMTTNTAMALQLQPFSSAFALPNQPGQGHVQSLRGSSEAPASAHSTAPMLGSGVMVVSAAVAAVGMKKSRATKKSMLRASPEEIMFKGGMGSVSGGTGAGSFTASSGSSSSSSSSSSASVATTGLGVQAPVGFWDPLGLSKGADAATMKRRRAVEIKHGRVAMYATIGYIVPEYYKFPGYLSPSLSLKFSDVPNGLAAISKVPVLGWLQILWFIGLVEGSGFFSGKYGLGFMKDATMDGTPGDYGVGFPTFIGKVSDPASKTTKLSAELANGRLAMMAIIGMFFQDGLTGSAWGDWALYTDSPLRAEETEEKAPPPFDPAQQVGALPPLGFFDPAGFSKVGDEVGFKNLRAAEIKHGRVAMMAALGGVVQHYVKFPGFDSVPAGMGAVTTAPGTYGFVALFLASGAMELAVWTEDPSKEAGNFGDPAGLGQYNEEMRNKELNNGRFAMFAALGIIAADLATGKDAMQQFGL</sequence>
<dbReference type="InterPro" id="IPR022796">
    <property type="entry name" value="Chloroa_b-bind"/>
</dbReference>